<reference evidence="3 4" key="1">
    <citation type="submission" date="2018-09" db="EMBL/GenBank/DDBJ databases">
        <title>Nocardia yunnanensis sp. nov., an actinomycete isolated from a soil sample.</title>
        <authorList>
            <person name="Zhang J."/>
        </authorList>
    </citation>
    <scope>NUCLEOTIDE SEQUENCE [LARGE SCALE GENOMIC DNA]</scope>
    <source>
        <strain evidence="3 4">CFHS0054</strain>
    </source>
</reference>
<dbReference type="EMBL" id="CP032568">
    <property type="protein sequence ID" value="AYF78075.1"/>
    <property type="molecule type" value="Genomic_DNA"/>
</dbReference>
<feature type="domain" description="AB hydrolase-1" evidence="2">
    <location>
        <begin position="21"/>
        <end position="244"/>
    </location>
</feature>
<evidence type="ECO:0000259" key="2">
    <source>
        <dbReference type="Pfam" id="PF00561"/>
    </source>
</evidence>
<proteinExistence type="predicted"/>
<dbReference type="PANTHER" id="PTHR43798">
    <property type="entry name" value="MONOACYLGLYCEROL LIPASE"/>
    <property type="match status" value="1"/>
</dbReference>
<dbReference type="InterPro" id="IPR050266">
    <property type="entry name" value="AB_hydrolase_sf"/>
</dbReference>
<gene>
    <name evidence="3" type="ORF">D7D52_34410</name>
</gene>
<evidence type="ECO:0000313" key="3">
    <source>
        <dbReference type="EMBL" id="AYF78075.1"/>
    </source>
</evidence>
<protein>
    <submittedName>
        <fullName evidence="3">Alpha/beta hydrolase</fullName>
    </submittedName>
</protein>
<dbReference type="Gene3D" id="3.40.50.1820">
    <property type="entry name" value="alpha/beta hydrolase"/>
    <property type="match status" value="1"/>
</dbReference>
<keyword evidence="4" id="KW-1185">Reference proteome</keyword>
<dbReference type="GO" id="GO:0016787">
    <property type="term" value="F:hydrolase activity"/>
    <property type="evidence" value="ECO:0007669"/>
    <property type="project" value="UniProtKB-KW"/>
</dbReference>
<organism evidence="3 4">
    <name type="scientific">Nocardia yunnanensis</name>
    <dbReference type="NCBI Taxonomy" id="2382165"/>
    <lineage>
        <taxon>Bacteria</taxon>
        <taxon>Bacillati</taxon>
        <taxon>Actinomycetota</taxon>
        <taxon>Actinomycetes</taxon>
        <taxon>Mycobacteriales</taxon>
        <taxon>Nocardiaceae</taxon>
        <taxon>Nocardia</taxon>
    </lineage>
</organism>
<accession>A0A386ZNC9</accession>
<dbReference type="Proteomes" id="UP000267164">
    <property type="component" value="Chromosome"/>
</dbReference>
<dbReference type="OrthoDB" id="4944883at2"/>
<evidence type="ECO:0000256" key="1">
    <source>
        <dbReference type="ARBA" id="ARBA00022801"/>
    </source>
</evidence>
<dbReference type="GO" id="GO:0016020">
    <property type="term" value="C:membrane"/>
    <property type="evidence" value="ECO:0007669"/>
    <property type="project" value="TreeGrafter"/>
</dbReference>
<dbReference type="PANTHER" id="PTHR43798:SF31">
    <property type="entry name" value="AB HYDROLASE SUPERFAMILY PROTEIN YCLE"/>
    <property type="match status" value="1"/>
</dbReference>
<keyword evidence="1 3" id="KW-0378">Hydrolase</keyword>
<dbReference type="PRINTS" id="PR00111">
    <property type="entry name" value="ABHYDROLASE"/>
</dbReference>
<dbReference type="KEGG" id="nyu:D7D52_34410"/>
<dbReference type="RefSeq" id="WP_120743158.1">
    <property type="nucleotide sequence ID" value="NZ_CP032568.1"/>
</dbReference>
<dbReference type="Pfam" id="PF00561">
    <property type="entry name" value="Abhydrolase_1"/>
    <property type="match status" value="1"/>
</dbReference>
<evidence type="ECO:0000313" key="4">
    <source>
        <dbReference type="Proteomes" id="UP000267164"/>
    </source>
</evidence>
<sequence length="256" mass="27004">MNEITVGAARVPYRVLGQGRPLVLVHGTSVGSRNWDGVAAAFQDTRTVVLPDLSGSDAARDDGGELTVESLAEQVAAVITATGAGPADVVGHSMGAAVVAALAAGRPDLVRRIALVTGPVDQSDNYFHHAMLLWRGLAEDPAAFARLAMLLAFSRAHLATLSPAAVDELAAGYLPAPGRLRQLDLVLRLDIRDLLPRIQAPALVIACTHDAILAVDGPRQLAAGIPDSTYAEIDCGHMPMFEKPDELTKLVRDFLE</sequence>
<dbReference type="AlphaFoldDB" id="A0A386ZNC9"/>
<dbReference type="InterPro" id="IPR029058">
    <property type="entry name" value="AB_hydrolase_fold"/>
</dbReference>
<dbReference type="SUPFAM" id="SSF53474">
    <property type="entry name" value="alpha/beta-Hydrolases"/>
    <property type="match status" value="1"/>
</dbReference>
<dbReference type="InterPro" id="IPR000073">
    <property type="entry name" value="AB_hydrolase_1"/>
</dbReference>
<name>A0A386ZNC9_9NOCA</name>